<accession>A0AA35NVW1</accession>
<organism evidence="2 3">
    <name type="scientific">Podarcis lilfordi</name>
    <name type="common">Lilford's wall lizard</name>
    <dbReference type="NCBI Taxonomy" id="74358"/>
    <lineage>
        <taxon>Eukaryota</taxon>
        <taxon>Metazoa</taxon>
        <taxon>Chordata</taxon>
        <taxon>Craniata</taxon>
        <taxon>Vertebrata</taxon>
        <taxon>Euteleostomi</taxon>
        <taxon>Lepidosauria</taxon>
        <taxon>Squamata</taxon>
        <taxon>Bifurcata</taxon>
        <taxon>Unidentata</taxon>
        <taxon>Episquamata</taxon>
        <taxon>Laterata</taxon>
        <taxon>Lacertibaenia</taxon>
        <taxon>Lacertidae</taxon>
        <taxon>Podarcis</taxon>
    </lineage>
</organism>
<sequence length="157" mass="16784">MTPRGAPFQLDPSSIPPFRLTAASLLLTAVSFPCHRSRPARAAAASGWEEDLCVRPQAPGRAASGGVSPVPERREGGRGTRERQLLPAGARRRPSSLTCAFGVSIGIGKGVSTRPLLPCQEHRSPIKETAWCGRRNVVDLRFLAAALQITGPSRKCH</sequence>
<dbReference type="EMBL" id="OX395127">
    <property type="protein sequence ID" value="CAI5765699.1"/>
    <property type="molecule type" value="Genomic_DNA"/>
</dbReference>
<evidence type="ECO:0000313" key="3">
    <source>
        <dbReference type="Proteomes" id="UP001178461"/>
    </source>
</evidence>
<evidence type="ECO:0000256" key="1">
    <source>
        <dbReference type="SAM" id="MobiDB-lite"/>
    </source>
</evidence>
<gene>
    <name evidence="2" type="ORF">PODLI_1B000717</name>
</gene>
<evidence type="ECO:0000313" key="2">
    <source>
        <dbReference type="EMBL" id="CAI5765699.1"/>
    </source>
</evidence>
<reference evidence="2" key="1">
    <citation type="submission" date="2022-12" db="EMBL/GenBank/DDBJ databases">
        <authorList>
            <person name="Alioto T."/>
            <person name="Alioto T."/>
            <person name="Gomez Garrido J."/>
        </authorList>
    </citation>
    <scope>NUCLEOTIDE SEQUENCE</scope>
</reference>
<keyword evidence="3" id="KW-1185">Reference proteome</keyword>
<dbReference type="AlphaFoldDB" id="A0AA35NVW1"/>
<dbReference type="Proteomes" id="UP001178461">
    <property type="component" value="Chromosome 2"/>
</dbReference>
<feature type="compositionally biased region" description="Basic and acidic residues" evidence="1">
    <location>
        <begin position="71"/>
        <end position="84"/>
    </location>
</feature>
<protein>
    <submittedName>
        <fullName evidence="2">Uncharacterized protein</fullName>
    </submittedName>
</protein>
<proteinExistence type="predicted"/>
<name>A0AA35NVW1_9SAUR</name>
<feature type="region of interest" description="Disordered" evidence="1">
    <location>
        <begin position="57"/>
        <end position="91"/>
    </location>
</feature>